<comment type="caution">
    <text evidence="2">The sequence shown here is derived from an EMBL/GenBank/DDBJ whole genome shotgun (WGS) entry which is preliminary data.</text>
</comment>
<accession>A0ABN9RP31</accession>
<gene>
    <name evidence="2" type="ORF">PCOR1329_LOCUS22122</name>
</gene>
<evidence type="ECO:0000313" key="3">
    <source>
        <dbReference type="Proteomes" id="UP001189429"/>
    </source>
</evidence>
<dbReference type="InterPro" id="IPR016039">
    <property type="entry name" value="Thiolase-like"/>
</dbReference>
<evidence type="ECO:0000256" key="1">
    <source>
        <dbReference type="SAM" id="MobiDB-lite"/>
    </source>
</evidence>
<dbReference type="Proteomes" id="UP001189429">
    <property type="component" value="Unassembled WGS sequence"/>
</dbReference>
<sequence>PSRSSHSAGAYPWGAPMRAPREGRSLGGKSSFGHRARAPRTAARAAQTIGYALSVQMDFTAHSRMGGQLGLRDTLDPPDDLRDWYERIFESTVALEKRLGNSAIPMDILRESYLSFYTADHVRVGRIAMDLPRSPLDPRSAGDPFDRGLETSWSGAACALLGQDVVRGLGEGETMLRSFQQWDAAAYYADSPDADAVYTRHSAVLDPEELWTSSFHRDFTMPESEVKSLDPRARMLFRCVSKFIATHGAEFEGEDLG</sequence>
<evidence type="ECO:0000313" key="2">
    <source>
        <dbReference type="EMBL" id="CAK0820439.1"/>
    </source>
</evidence>
<evidence type="ECO:0008006" key="4">
    <source>
        <dbReference type="Google" id="ProtNLM"/>
    </source>
</evidence>
<feature type="region of interest" description="Disordered" evidence="1">
    <location>
        <begin position="1"/>
        <end position="39"/>
    </location>
</feature>
<dbReference type="Gene3D" id="3.40.47.10">
    <property type="match status" value="1"/>
</dbReference>
<organism evidence="2 3">
    <name type="scientific">Prorocentrum cordatum</name>
    <dbReference type="NCBI Taxonomy" id="2364126"/>
    <lineage>
        <taxon>Eukaryota</taxon>
        <taxon>Sar</taxon>
        <taxon>Alveolata</taxon>
        <taxon>Dinophyceae</taxon>
        <taxon>Prorocentrales</taxon>
        <taxon>Prorocentraceae</taxon>
        <taxon>Prorocentrum</taxon>
    </lineage>
</organism>
<reference evidence="2" key="1">
    <citation type="submission" date="2023-10" db="EMBL/GenBank/DDBJ databases">
        <authorList>
            <person name="Chen Y."/>
            <person name="Shah S."/>
            <person name="Dougan E. K."/>
            <person name="Thang M."/>
            <person name="Chan C."/>
        </authorList>
    </citation>
    <scope>NUCLEOTIDE SEQUENCE [LARGE SCALE GENOMIC DNA]</scope>
</reference>
<name>A0ABN9RP31_9DINO</name>
<proteinExistence type="predicted"/>
<feature type="non-terminal residue" evidence="2">
    <location>
        <position position="257"/>
    </location>
</feature>
<feature type="non-terminal residue" evidence="2">
    <location>
        <position position="1"/>
    </location>
</feature>
<keyword evidence="3" id="KW-1185">Reference proteome</keyword>
<dbReference type="EMBL" id="CAUYUJ010007348">
    <property type="protein sequence ID" value="CAK0820439.1"/>
    <property type="molecule type" value="Genomic_DNA"/>
</dbReference>
<protein>
    <recommendedName>
        <fullName evidence="4">Selenoprotein O</fullName>
    </recommendedName>
</protein>